<evidence type="ECO:0000313" key="9">
    <source>
        <dbReference type="Proteomes" id="UP000539111"/>
    </source>
</evidence>
<dbReference type="SUPFAM" id="SSF88723">
    <property type="entry name" value="PIN domain-like"/>
    <property type="match status" value="1"/>
</dbReference>
<dbReference type="InterPro" id="IPR051619">
    <property type="entry name" value="TypeII_TA_RNase_PINc/VapC"/>
</dbReference>
<comment type="cofactor">
    <cofactor evidence="6">
        <name>Mg(2+)</name>
        <dbReference type="ChEBI" id="CHEBI:18420"/>
    </cofactor>
</comment>
<evidence type="ECO:0000256" key="4">
    <source>
        <dbReference type="ARBA" id="ARBA00022801"/>
    </source>
</evidence>
<keyword evidence="6" id="KW-0800">Toxin</keyword>
<dbReference type="GO" id="GO:0090729">
    <property type="term" value="F:toxin activity"/>
    <property type="evidence" value="ECO:0007669"/>
    <property type="project" value="UniProtKB-KW"/>
</dbReference>
<dbReference type="CDD" id="cd09873">
    <property type="entry name" value="PIN_Pae0151-like"/>
    <property type="match status" value="1"/>
</dbReference>
<dbReference type="InterPro" id="IPR044153">
    <property type="entry name" value="PIN_Pae0151-like"/>
</dbReference>
<keyword evidence="5 6" id="KW-0460">Magnesium</keyword>
<comment type="function">
    <text evidence="6">Toxic component of a toxin-antitoxin (TA) system. An RNase.</text>
</comment>
<keyword evidence="1 6" id="KW-1277">Toxin-antitoxin system</keyword>
<gene>
    <name evidence="6" type="primary">vapC</name>
    <name evidence="8" type="ORF">BJY26_003431</name>
</gene>
<dbReference type="GO" id="GO:0000287">
    <property type="term" value="F:magnesium ion binding"/>
    <property type="evidence" value="ECO:0007669"/>
    <property type="project" value="UniProtKB-UniRule"/>
</dbReference>
<keyword evidence="2 6" id="KW-0540">Nuclease</keyword>
<protein>
    <recommendedName>
        <fullName evidence="6">Ribonuclease VapC</fullName>
        <shortName evidence="6">RNase VapC</shortName>
        <ecNumber evidence="6">3.1.-.-</ecNumber>
    </recommendedName>
    <alternativeName>
        <fullName evidence="6">Toxin VapC</fullName>
    </alternativeName>
</protein>
<feature type="binding site" evidence="6">
    <location>
        <position position="95"/>
    </location>
    <ligand>
        <name>Mg(2+)</name>
        <dbReference type="ChEBI" id="CHEBI:18420"/>
    </ligand>
</feature>
<organism evidence="8 9">
    <name type="scientific">Spelaeicoccus albus</name>
    <dbReference type="NCBI Taxonomy" id="1280376"/>
    <lineage>
        <taxon>Bacteria</taxon>
        <taxon>Bacillati</taxon>
        <taxon>Actinomycetota</taxon>
        <taxon>Actinomycetes</taxon>
        <taxon>Micrococcales</taxon>
        <taxon>Brevibacteriaceae</taxon>
        <taxon>Spelaeicoccus</taxon>
    </lineage>
</organism>
<feature type="domain" description="PIN" evidence="7">
    <location>
        <begin position="2"/>
        <end position="118"/>
    </location>
</feature>
<evidence type="ECO:0000256" key="1">
    <source>
        <dbReference type="ARBA" id="ARBA00022649"/>
    </source>
</evidence>
<dbReference type="InterPro" id="IPR029060">
    <property type="entry name" value="PIN-like_dom_sf"/>
</dbReference>
<name>A0A7Z0IJ33_9MICO</name>
<evidence type="ECO:0000256" key="6">
    <source>
        <dbReference type="HAMAP-Rule" id="MF_00265"/>
    </source>
</evidence>
<sequence>MIVVDSAAVVDALTAVAGTDALRARLAADELHAPSLVDFEVVSALRGLTLGGHLSATRAEDLLTDFNDLPLQRWPSAHILRRRAFQLRNNTSAYDAAYVALAEALECPLVTRDGRLARSTGHSAHIDVL</sequence>
<proteinExistence type="inferred from homology"/>
<dbReference type="HAMAP" id="MF_00265">
    <property type="entry name" value="VapC_Nob1"/>
    <property type="match status" value="1"/>
</dbReference>
<accession>A0A7Z0IJ33</accession>
<evidence type="ECO:0000313" key="8">
    <source>
        <dbReference type="EMBL" id="NYI69125.1"/>
    </source>
</evidence>
<evidence type="ECO:0000256" key="3">
    <source>
        <dbReference type="ARBA" id="ARBA00022723"/>
    </source>
</evidence>
<dbReference type="Gene3D" id="3.40.50.1010">
    <property type="entry name" value="5'-nuclease"/>
    <property type="match status" value="1"/>
</dbReference>
<reference evidence="8 9" key="1">
    <citation type="submission" date="2020-07" db="EMBL/GenBank/DDBJ databases">
        <title>Sequencing the genomes of 1000 actinobacteria strains.</title>
        <authorList>
            <person name="Klenk H.-P."/>
        </authorList>
    </citation>
    <scope>NUCLEOTIDE SEQUENCE [LARGE SCALE GENOMIC DNA]</scope>
    <source>
        <strain evidence="8 9">DSM 26341</strain>
    </source>
</reference>
<dbReference type="PANTHER" id="PTHR35901">
    <property type="entry name" value="RIBONUCLEASE VAPC3"/>
    <property type="match status" value="1"/>
</dbReference>
<dbReference type="InterPro" id="IPR002716">
    <property type="entry name" value="PIN_dom"/>
</dbReference>
<dbReference type="EC" id="3.1.-.-" evidence="6"/>
<keyword evidence="9" id="KW-1185">Reference proteome</keyword>
<feature type="binding site" evidence="6">
    <location>
        <position position="5"/>
    </location>
    <ligand>
        <name>Mg(2+)</name>
        <dbReference type="ChEBI" id="CHEBI:18420"/>
    </ligand>
</feature>
<dbReference type="Pfam" id="PF01850">
    <property type="entry name" value="PIN"/>
    <property type="match status" value="1"/>
</dbReference>
<dbReference type="GO" id="GO:0004540">
    <property type="term" value="F:RNA nuclease activity"/>
    <property type="evidence" value="ECO:0007669"/>
    <property type="project" value="InterPro"/>
</dbReference>
<evidence type="ECO:0000256" key="5">
    <source>
        <dbReference type="ARBA" id="ARBA00022842"/>
    </source>
</evidence>
<evidence type="ECO:0000256" key="2">
    <source>
        <dbReference type="ARBA" id="ARBA00022722"/>
    </source>
</evidence>
<dbReference type="EMBL" id="JACBZP010000001">
    <property type="protein sequence ID" value="NYI69125.1"/>
    <property type="molecule type" value="Genomic_DNA"/>
</dbReference>
<dbReference type="InterPro" id="IPR022907">
    <property type="entry name" value="VapC_family"/>
</dbReference>
<dbReference type="AlphaFoldDB" id="A0A7Z0IJ33"/>
<dbReference type="GO" id="GO:0016787">
    <property type="term" value="F:hydrolase activity"/>
    <property type="evidence" value="ECO:0007669"/>
    <property type="project" value="UniProtKB-KW"/>
</dbReference>
<comment type="caution">
    <text evidence="8">The sequence shown here is derived from an EMBL/GenBank/DDBJ whole genome shotgun (WGS) entry which is preliminary data.</text>
</comment>
<dbReference type="PANTHER" id="PTHR35901:SF1">
    <property type="entry name" value="EXONUCLEASE VAPC9"/>
    <property type="match status" value="1"/>
</dbReference>
<keyword evidence="3 6" id="KW-0479">Metal-binding</keyword>
<comment type="similarity">
    <text evidence="6">Belongs to the PINc/VapC protein family.</text>
</comment>
<dbReference type="Proteomes" id="UP000539111">
    <property type="component" value="Unassembled WGS sequence"/>
</dbReference>
<keyword evidence="4 6" id="KW-0378">Hydrolase</keyword>
<dbReference type="RefSeq" id="WP_179429394.1">
    <property type="nucleotide sequence ID" value="NZ_JACBZP010000001.1"/>
</dbReference>
<evidence type="ECO:0000259" key="7">
    <source>
        <dbReference type="Pfam" id="PF01850"/>
    </source>
</evidence>